<dbReference type="RefSeq" id="XP_013235787.1">
    <property type="nucleotide sequence ID" value="XM_013380333.1"/>
</dbReference>
<protein>
    <submittedName>
        <fullName evidence="2">Uncharacterized protein</fullName>
    </submittedName>
</protein>
<organism evidence="2 3">
    <name type="scientific">Eimeria tenella</name>
    <name type="common">Coccidian parasite</name>
    <dbReference type="NCBI Taxonomy" id="5802"/>
    <lineage>
        <taxon>Eukaryota</taxon>
        <taxon>Sar</taxon>
        <taxon>Alveolata</taxon>
        <taxon>Apicomplexa</taxon>
        <taxon>Conoidasida</taxon>
        <taxon>Coccidia</taxon>
        <taxon>Eucoccidiorida</taxon>
        <taxon>Eimeriorina</taxon>
        <taxon>Eimeriidae</taxon>
        <taxon>Eimeria</taxon>
    </lineage>
</organism>
<dbReference type="VEuPathDB" id="ToxoDB:ETH2_1599700"/>
<dbReference type="AlphaFoldDB" id="U6LBA8"/>
<reference evidence="2" key="1">
    <citation type="submission" date="2013-10" db="EMBL/GenBank/DDBJ databases">
        <title>Genomic analysis of the causative agents of coccidiosis in chickens.</title>
        <authorList>
            <person name="Reid A.J."/>
            <person name="Blake D."/>
            <person name="Billington K."/>
            <person name="Browne H."/>
            <person name="Dunn M."/>
            <person name="Hung S."/>
            <person name="Kawahara F."/>
            <person name="Miranda-Saavedra D."/>
            <person name="Mourier T."/>
            <person name="Nagra H."/>
            <person name="Otto T.D."/>
            <person name="Rawlings N."/>
            <person name="Sanchez A."/>
            <person name="Sanders M."/>
            <person name="Subramaniam C."/>
            <person name="Tay Y."/>
            <person name="Dear P."/>
            <person name="Doerig C."/>
            <person name="Gruber A."/>
            <person name="Parkinson J."/>
            <person name="Shirley M."/>
            <person name="Wan K.L."/>
            <person name="Berriman M."/>
            <person name="Tomley F."/>
            <person name="Pain A."/>
        </authorList>
    </citation>
    <scope>NUCLEOTIDE SEQUENCE [LARGE SCALE GENOMIC DNA]</scope>
    <source>
        <strain evidence="2">Houghton</strain>
    </source>
</reference>
<dbReference type="OrthoDB" id="347397at2759"/>
<accession>U6LBA8</accession>
<sequence length="275" mass="29541">MEEESIFGSFDAAGAPGAPGGLPDIGFSSFAESRSSAAEAPLLLRNENANEDKNEVDPLAIKLAAEIKASAAKAAAAAARPCAVSLRVTNLRQMELEAASGENLISLFSNLLQNLEKMIQIAQQQKQQLLQQLSREARTVSPTSSAANLMTAEKGVASGTERTLKGCLLSEARVILKVTFPLNAKRATSLSIAFLKETASMNFSADSKPQVQQICEQLIDKFAARLVKDTSLSLPEETQEEFLKAWREGTAERLRDQSLSFLQTNLRGPTSTAQG</sequence>
<dbReference type="VEuPathDB" id="ToxoDB:ETH_00034290"/>
<dbReference type="Proteomes" id="UP000030747">
    <property type="component" value="Unassembled WGS sequence"/>
</dbReference>
<reference evidence="2" key="2">
    <citation type="submission" date="2013-10" db="EMBL/GenBank/DDBJ databases">
        <authorList>
            <person name="Aslett M."/>
        </authorList>
    </citation>
    <scope>NUCLEOTIDE SEQUENCE [LARGE SCALE GENOMIC DNA]</scope>
    <source>
        <strain evidence="2">Houghton</strain>
    </source>
</reference>
<name>U6LBA8_EIMTE</name>
<evidence type="ECO:0000313" key="2">
    <source>
        <dbReference type="EMBL" id="CDJ45040.1"/>
    </source>
</evidence>
<dbReference type="EMBL" id="HG677953">
    <property type="protein sequence ID" value="CDJ45040.1"/>
    <property type="molecule type" value="Genomic_DNA"/>
</dbReference>
<evidence type="ECO:0000256" key="1">
    <source>
        <dbReference type="SAM" id="Coils"/>
    </source>
</evidence>
<gene>
    <name evidence="2" type="ORF">ETH_00034290</name>
</gene>
<keyword evidence="3" id="KW-1185">Reference proteome</keyword>
<keyword evidence="1" id="KW-0175">Coiled coil</keyword>
<feature type="coiled-coil region" evidence="1">
    <location>
        <begin position="105"/>
        <end position="139"/>
    </location>
</feature>
<dbReference type="VEuPathDB" id="ToxoDB:ETH2_1599900"/>
<proteinExistence type="predicted"/>
<dbReference type="GeneID" id="25255924"/>
<evidence type="ECO:0000313" key="3">
    <source>
        <dbReference type="Proteomes" id="UP000030747"/>
    </source>
</evidence>